<dbReference type="GO" id="GO:0005840">
    <property type="term" value="C:ribosome"/>
    <property type="evidence" value="ECO:0007669"/>
    <property type="project" value="UniProtKB-KW"/>
</dbReference>
<dbReference type="InterPro" id="IPR003489">
    <property type="entry name" value="RHF/RaiA"/>
</dbReference>
<dbReference type="AlphaFoldDB" id="A0A137RM14"/>
<dbReference type="PATRIC" id="fig|1548749.3.peg.371"/>
<dbReference type="STRING" id="1548749.LS48_01755"/>
<reference evidence="2" key="1">
    <citation type="submission" date="2014-10" db="EMBL/GenBank/DDBJ databases">
        <title>Genome sequencing of Vitellibacter sp. D-24.</title>
        <authorList>
            <person name="Thevarajoo S."/>
            <person name="Selvaratnam C."/>
            <person name="Goh K.M."/>
            <person name="Chong C.S."/>
        </authorList>
    </citation>
    <scope>NUCLEOTIDE SEQUENCE [LARGE SCALE GENOMIC DNA]</scope>
    <source>
        <strain evidence="2">D-24</strain>
    </source>
</reference>
<dbReference type="SUPFAM" id="SSF69754">
    <property type="entry name" value="Ribosome binding protein Y (YfiA homologue)"/>
    <property type="match status" value="1"/>
</dbReference>
<evidence type="ECO:0000313" key="2">
    <source>
        <dbReference type="Proteomes" id="UP000070138"/>
    </source>
</evidence>
<sequence length="99" mass="11364">MTINIQYVKMPTSEAMNDYVEKKLQKLAEKYDWLIRADVSFKLENNVYGKGNICEMELSLPGPKIFATSKEATFEAAAKETISDLEKQLKKRKAKFSTH</sequence>
<comment type="caution">
    <text evidence="1">The sequence shown here is derived from an EMBL/GenBank/DDBJ whole genome shotgun (WGS) entry which is preliminary data.</text>
</comment>
<dbReference type="EMBL" id="JRWG01000001">
    <property type="protein sequence ID" value="KXO01217.1"/>
    <property type="molecule type" value="Genomic_DNA"/>
</dbReference>
<protein>
    <submittedName>
        <fullName evidence="1">30S ribosomal protein S30</fullName>
    </submittedName>
</protein>
<keyword evidence="1" id="KW-0689">Ribosomal protein</keyword>
<organism evidence="1 2">
    <name type="scientific">Aequorivita aquimaris</name>
    <dbReference type="NCBI Taxonomy" id="1548749"/>
    <lineage>
        <taxon>Bacteria</taxon>
        <taxon>Pseudomonadati</taxon>
        <taxon>Bacteroidota</taxon>
        <taxon>Flavobacteriia</taxon>
        <taxon>Flavobacteriales</taxon>
        <taxon>Flavobacteriaceae</taxon>
        <taxon>Aequorivita</taxon>
    </lineage>
</organism>
<proteinExistence type="predicted"/>
<keyword evidence="2" id="KW-1185">Reference proteome</keyword>
<dbReference type="Pfam" id="PF02482">
    <property type="entry name" value="Ribosomal_S30AE"/>
    <property type="match status" value="1"/>
</dbReference>
<dbReference type="RefSeq" id="WP_062619342.1">
    <property type="nucleotide sequence ID" value="NZ_JRWG01000001.1"/>
</dbReference>
<evidence type="ECO:0000313" key="1">
    <source>
        <dbReference type="EMBL" id="KXO01217.1"/>
    </source>
</evidence>
<gene>
    <name evidence="1" type="ORF">LS48_01755</name>
</gene>
<reference evidence="1 2" key="2">
    <citation type="journal article" date="2016" name="Int. J. Syst. Evol. Microbiol.">
        <title>Vitellibacter aquimaris sp. nov., a marine bacterium isolated from seawater.</title>
        <authorList>
            <person name="Thevarajoo S."/>
            <person name="Selvaratnam C."/>
            <person name="Goh K.M."/>
            <person name="Hong K.W."/>
            <person name="Chan X.Y."/>
            <person name="Chan K.G."/>
            <person name="Chong C.S."/>
        </authorList>
    </citation>
    <scope>NUCLEOTIDE SEQUENCE [LARGE SCALE GENOMIC DNA]</scope>
    <source>
        <strain evidence="1 2">D-24</strain>
    </source>
</reference>
<accession>A0A137RM14</accession>
<dbReference type="NCBIfam" id="TIGR00741">
    <property type="entry name" value="yfiA"/>
    <property type="match status" value="1"/>
</dbReference>
<dbReference type="OrthoDB" id="9808702at2"/>
<dbReference type="InterPro" id="IPR036567">
    <property type="entry name" value="RHF-like"/>
</dbReference>
<dbReference type="Proteomes" id="UP000070138">
    <property type="component" value="Unassembled WGS sequence"/>
</dbReference>
<keyword evidence="1" id="KW-0687">Ribonucleoprotein</keyword>
<dbReference type="Gene3D" id="3.30.160.100">
    <property type="entry name" value="Ribosome hibernation promotion factor-like"/>
    <property type="match status" value="1"/>
</dbReference>
<name>A0A137RM14_9FLAO</name>